<dbReference type="InterPro" id="IPR051768">
    <property type="entry name" value="Bact_secretion_toxin"/>
</dbReference>
<evidence type="ECO:0000256" key="1">
    <source>
        <dbReference type="ARBA" id="ARBA00034117"/>
    </source>
</evidence>
<evidence type="ECO:0000313" key="4">
    <source>
        <dbReference type="EMBL" id="EUJ26954.1"/>
    </source>
</evidence>
<dbReference type="PANTHER" id="PTHR34976:SF1">
    <property type="entry name" value="TOXIN BC_0920"/>
    <property type="match status" value="1"/>
</dbReference>
<dbReference type="PANTHER" id="PTHR34976">
    <property type="entry name" value="RIBONUCLEASE YQCG-RELATED"/>
    <property type="match status" value="1"/>
</dbReference>
<feature type="domain" description="LXG" evidence="3">
    <location>
        <begin position="1"/>
        <end position="228"/>
    </location>
</feature>
<dbReference type="PROSITE" id="PS51756">
    <property type="entry name" value="LXG"/>
    <property type="match status" value="1"/>
</dbReference>
<feature type="transmembrane region" description="Helical" evidence="2">
    <location>
        <begin position="402"/>
        <end position="423"/>
    </location>
</feature>
<dbReference type="RefSeq" id="WP_051993651.1">
    <property type="nucleotide sequence ID" value="NZ_AODF01000034.1"/>
</dbReference>
<protein>
    <recommendedName>
        <fullName evidence="3">LXG domain-containing protein</fullName>
    </recommendedName>
</protein>
<comment type="caution">
    <text evidence="4">The sequence shown here is derived from an EMBL/GenBank/DDBJ whole genome shotgun (WGS) entry which is preliminary data.</text>
</comment>
<evidence type="ECO:0000313" key="5">
    <source>
        <dbReference type="Proteomes" id="UP000019249"/>
    </source>
</evidence>
<dbReference type="Pfam" id="PF04740">
    <property type="entry name" value="LXG"/>
    <property type="match status" value="1"/>
</dbReference>
<dbReference type="EMBL" id="AODF01000034">
    <property type="protein sequence ID" value="EUJ26954.1"/>
    <property type="molecule type" value="Genomic_DNA"/>
</dbReference>
<keyword evidence="2" id="KW-0472">Membrane</keyword>
<dbReference type="Proteomes" id="UP000019249">
    <property type="component" value="Unassembled WGS sequence"/>
</dbReference>
<organism evidence="4 5">
    <name type="scientific">Listeria floridensis FSL S10-1187</name>
    <dbReference type="NCBI Taxonomy" id="1265817"/>
    <lineage>
        <taxon>Bacteria</taxon>
        <taxon>Bacillati</taxon>
        <taxon>Bacillota</taxon>
        <taxon>Bacilli</taxon>
        <taxon>Bacillales</taxon>
        <taxon>Listeriaceae</taxon>
        <taxon>Listeria</taxon>
    </lineage>
</organism>
<gene>
    <name evidence="4" type="ORF">MFLO_13820</name>
</gene>
<keyword evidence="2" id="KW-1133">Transmembrane helix</keyword>
<keyword evidence="2" id="KW-0812">Transmembrane</keyword>
<sequence>MSINMYVSKSKTQATRTSQVCRQHLEGYVALQQAIHQFTAEPFLKGKAYDSAKAFYSAVLLPLVQAGILLTEATEEAVRKFPERYQSEVDSGDLKQSELEEQIRQADVLINQANALQRQILQSPLPELDQRMQVNLNQALIEAYQTSKRDLEEKLQKLVAFHASSPRIFSEIASLKQAIDQGIAQTKTAWNPSTGTFVVSSQEKLMWAKEIAEKVKQSDAQFLERISNKVPHLSEAEQAKLFTIAQTNPDMEPPQEIIDYFMKDVDEIPQSILDNLPQDLFNAAVESSGKAMQNFGFLLTALTGKMGPGGAGNFVMVNPNTSSLTTNLIQTGSTVAKIGKYGLPIVGGVIDGATQIAQGEDVGDAVVKATVHVGIGFAGGKVGAAIGAAIGTAIPIPVVGTVVGAVLGFAVGVGITAVGNYVFDKIYDKKDDIIKGAKKVVDDISGKTKEIGKSIEKGVKSVGDKIGNAASGFMKGLGSVFG</sequence>
<name>A0ABN0RCK2_9LIST</name>
<dbReference type="InterPro" id="IPR006829">
    <property type="entry name" value="LXG_dom"/>
</dbReference>
<proteinExistence type="inferred from homology"/>
<reference evidence="4 5" key="1">
    <citation type="journal article" date="2014" name="Int. J. Syst. Evol. Microbiol.">
        <title>Listeria floridensis sp. nov., Listeria aquatica sp. nov., Listeria cornellensis sp. nov., Listeria riparia sp. nov. and Listeria grandensis sp. nov., from agricultural and natural environments.</title>
        <authorList>
            <person name="den Bakker H.C."/>
            <person name="Warchocki S."/>
            <person name="Wright E.M."/>
            <person name="Allred A.F."/>
            <person name="Ahlstrom C."/>
            <person name="Manuel C.S."/>
            <person name="Stasiewicz M.J."/>
            <person name="Burrell A."/>
            <person name="Roof S."/>
            <person name="Strawn L."/>
            <person name="Fortes E.D."/>
            <person name="Nightingale K.K."/>
            <person name="Kephart D."/>
            <person name="Wiedmann M."/>
        </authorList>
    </citation>
    <scope>NUCLEOTIDE SEQUENCE [LARGE SCALE GENOMIC DNA]</scope>
    <source>
        <strain evidence="4 5">FSL S10-1187</strain>
    </source>
</reference>
<keyword evidence="5" id="KW-1185">Reference proteome</keyword>
<evidence type="ECO:0000259" key="3">
    <source>
        <dbReference type="PROSITE" id="PS51756"/>
    </source>
</evidence>
<comment type="similarity">
    <text evidence="1">In the N-terminal section; belongs to the LXG family.</text>
</comment>
<evidence type="ECO:0000256" key="2">
    <source>
        <dbReference type="SAM" id="Phobius"/>
    </source>
</evidence>
<accession>A0ABN0RCK2</accession>